<name>A0A5C5WGW7_9PLAN</name>
<dbReference type="RefSeq" id="WP_146511138.1">
    <property type="nucleotide sequence ID" value="NZ_SIHI01000015.1"/>
</dbReference>
<evidence type="ECO:0000313" key="3">
    <source>
        <dbReference type="EMBL" id="TWT50018.1"/>
    </source>
</evidence>
<feature type="transmembrane region" description="Helical" evidence="1">
    <location>
        <begin position="313"/>
        <end position="332"/>
    </location>
</feature>
<organism evidence="3 4">
    <name type="scientific">Thalassoglobus neptunius</name>
    <dbReference type="NCBI Taxonomy" id="1938619"/>
    <lineage>
        <taxon>Bacteria</taxon>
        <taxon>Pseudomonadati</taxon>
        <taxon>Planctomycetota</taxon>
        <taxon>Planctomycetia</taxon>
        <taxon>Planctomycetales</taxon>
        <taxon>Planctomycetaceae</taxon>
        <taxon>Thalassoglobus</taxon>
    </lineage>
</organism>
<sequence precursor="true">MWKQFAARAFWTLLFATFVQVTATPLHAELQIEGKPKWGLDGRVTPHHFNLLTVRVFNNSDDPWQGAVSLTPILGFQPVDVPVLQPDLYIEPYGTRDLQFITYLESASDTRLEWGPLIRGRIRAEDTYTVDEPDDSPGPVAVELIRPEGRSTLQSVPAFSEDLFPTNPIVLNKLSRVYLDHTPRWQEPQIQAFRDWLFAGGTVSLIADNLGEYPEFPASLSELNEPSDRISVGAGLVERLSSTFQPSPVKRPAKEQFQNYLNLDPNRTIFSRLRAITTPEHNWPLIYTMATIYLLLLFPGCWFLGRKQGDYRLTYGVILATVALFSFGFHSVGKRGYGEETSIHSVVLAKAGPPGRWVVKQWTNLFVTTGSQYLIVHPQLNVAYSSGQSNERIPGQALNPPNGLLMTEVPAFSNRTIIDGGVAQTVGLPIQVEQLRVENGEVKEIRLLPGSGQAWPENLTGYAIFQNNLVQLSVSDGVLVPTGSDGNVARRSPLQSYINDASVSAYNAYQYRNRDENPPSKLLDMNEWTLIADDLGIENFDQLVNGTIFAEDKVHVYLKTSLSTDFFAGEEISPQQNGFVIYSHQLPIPPRSQ</sequence>
<gene>
    <name evidence="3" type="ORF">KOR42_37020</name>
</gene>
<evidence type="ECO:0000256" key="2">
    <source>
        <dbReference type="SAM" id="SignalP"/>
    </source>
</evidence>
<dbReference type="EMBL" id="SIHI01000015">
    <property type="protein sequence ID" value="TWT50018.1"/>
    <property type="molecule type" value="Genomic_DNA"/>
</dbReference>
<feature type="signal peptide" evidence="2">
    <location>
        <begin position="1"/>
        <end position="28"/>
    </location>
</feature>
<feature type="chain" id="PRO_5023129928" evidence="2">
    <location>
        <begin position="29"/>
        <end position="593"/>
    </location>
</feature>
<comment type="caution">
    <text evidence="3">The sequence shown here is derived from an EMBL/GenBank/DDBJ whole genome shotgun (WGS) entry which is preliminary data.</text>
</comment>
<dbReference type="Proteomes" id="UP000317243">
    <property type="component" value="Unassembled WGS sequence"/>
</dbReference>
<keyword evidence="1" id="KW-0472">Membrane</keyword>
<keyword evidence="1" id="KW-1133">Transmembrane helix</keyword>
<dbReference type="OrthoDB" id="214230at2"/>
<evidence type="ECO:0000256" key="1">
    <source>
        <dbReference type="SAM" id="Phobius"/>
    </source>
</evidence>
<evidence type="ECO:0000313" key="4">
    <source>
        <dbReference type="Proteomes" id="UP000317243"/>
    </source>
</evidence>
<keyword evidence="4" id="KW-1185">Reference proteome</keyword>
<reference evidence="3 4" key="1">
    <citation type="submission" date="2019-02" db="EMBL/GenBank/DDBJ databases">
        <title>Deep-cultivation of Planctomycetes and their phenomic and genomic characterization uncovers novel biology.</title>
        <authorList>
            <person name="Wiegand S."/>
            <person name="Jogler M."/>
            <person name="Boedeker C."/>
            <person name="Pinto D."/>
            <person name="Vollmers J."/>
            <person name="Rivas-Marin E."/>
            <person name="Kohn T."/>
            <person name="Peeters S.H."/>
            <person name="Heuer A."/>
            <person name="Rast P."/>
            <person name="Oberbeckmann S."/>
            <person name="Bunk B."/>
            <person name="Jeske O."/>
            <person name="Meyerdierks A."/>
            <person name="Storesund J.E."/>
            <person name="Kallscheuer N."/>
            <person name="Luecker S."/>
            <person name="Lage O.M."/>
            <person name="Pohl T."/>
            <person name="Merkel B.J."/>
            <person name="Hornburger P."/>
            <person name="Mueller R.-W."/>
            <person name="Bruemmer F."/>
            <person name="Labrenz M."/>
            <person name="Spormann A.M."/>
            <person name="Op Den Camp H."/>
            <person name="Overmann J."/>
            <person name="Amann R."/>
            <person name="Jetten M.S.M."/>
            <person name="Mascher T."/>
            <person name="Medema M.H."/>
            <person name="Devos D.P."/>
            <person name="Kaster A.-K."/>
            <person name="Ovreas L."/>
            <person name="Rohde M."/>
            <person name="Galperin M.Y."/>
            <person name="Jogler C."/>
        </authorList>
    </citation>
    <scope>NUCLEOTIDE SEQUENCE [LARGE SCALE GENOMIC DNA]</scope>
    <source>
        <strain evidence="3 4">KOR42</strain>
    </source>
</reference>
<proteinExistence type="predicted"/>
<feature type="transmembrane region" description="Helical" evidence="1">
    <location>
        <begin position="283"/>
        <end position="304"/>
    </location>
</feature>
<dbReference type="AlphaFoldDB" id="A0A5C5WGW7"/>
<keyword evidence="1" id="KW-0812">Transmembrane</keyword>
<protein>
    <submittedName>
        <fullName evidence="3">Uncharacterized protein</fullName>
    </submittedName>
</protein>
<accession>A0A5C5WGW7</accession>
<keyword evidence="2" id="KW-0732">Signal</keyword>